<feature type="domain" description="Glycosyltransferase subfamily 4-like N-terminal" evidence="3">
    <location>
        <begin position="16"/>
        <end position="183"/>
    </location>
</feature>
<keyword evidence="5" id="KW-1185">Reference proteome</keyword>
<dbReference type="PANTHER" id="PTHR12526:SF510">
    <property type="entry name" value="D-INOSITOL 3-PHOSPHATE GLYCOSYLTRANSFERASE"/>
    <property type="match status" value="1"/>
</dbReference>
<evidence type="ECO:0000256" key="2">
    <source>
        <dbReference type="ARBA" id="ARBA00022679"/>
    </source>
</evidence>
<keyword evidence="2 4" id="KW-0808">Transferase</keyword>
<protein>
    <submittedName>
        <fullName evidence="4">Glycosyltransferase</fullName>
        <ecNumber evidence="4">2.4.-.-</ecNumber>
    </submittedName>
</protein>
<dbReference type="EMBL" id="CP107716">
    <property type="protein sequence ID" value="UYQ70732.1"/>
    <property type="molecule type" value="Genomic_DNA"/>
</dbReference>
<evidence type="ECO:0000256" key="1">
    <source>
        <dbReference type="ARBA" id="ARBA00022676"/>
    </source>
</evidence>
<keyword evidence="1 4" id="KW-0328">Glycosyltransferase</keyword>
<dbReference type="Pfam" id="PF13692">
    <property type="entry name" value="Glyco_trans_1_4"/>
    <property type="match status" value="1"/>
</dbReference>
<dbReference type="GO" id="GO:0016757">
    <property type="term" value="F:glycosyltransferase activity"/>
    <property type="evidence" value="ECO:0007669"/>
    <property type="project" value="UniProtKB-KW"/>
</dbReference>
<dbReference type="Gene3D" id="3.40.50.2000">
    <property type="entry name" value="Glycogen Phosphorylase B"/>
    <property type="match status" value="2"/>
</dbReference>
<sequence length="373" mass="39912">MANNSLRILQVMRAPVGGLFRHVADLTRTLAERGHEIGIVVDESGDAQSDAKLATIAPFAALGIHRFSIPRLLGPQDITTPYKIRALAKSLRADILHGHGAKGGFGARLARIGRKQARAVYTPHGGALHFDPRSLSGGAFMTIERTLLRLTDALIFESRYAQTTFASHVSPPHGRQEVIHNGLAEAEFIPINPNPDAADFAFVGELRTLKGIDLIVEALAPLKAPDGRPASIIMAGDGPDAAALRDRIGQMGLTDRVRLAGIRPAREIFASGRCVLVPSRAESLPYVVMEAAAAGRPVIATDVGGIGEIFGPTSQSLIAPEDSAPLKDAMAAFLADPASFESEAEARREFVHSRFSLTRMVDEIEALYQSLTI</sequence>
<dbReference type="RefSeq" id="WP_264224420.1">
    <property type="nucleotide sequence ID" value="NZ_CP107716.1"/>
</dbReference>
<proteinExistence type="predicted"/>
<dbReference type="SUPFAM" id="SSF53756">
    <property type="entry name" value="UDP-Glycosyltransferase/glycogen phosphorylase"/>
    <property type="match status" value="1"/>
</dbReference>
<dbReference type="EC" id="2.4.-.-" evidence="4"/>
<evidence type="ECO:0000313" key="4">
    <source>
        <dbReference type="EMBL" id="UYQ70732.1"/>
    </source>
</evidence>
<name>A0ABY6IN29_9HYPH</name>
<organism evidence="4 5">
    <name type="scientific">Pelagibacterium flavum</name>
    <dbReference type="NCBI Taxonomy" id="2984530"/>
    <lineage>
        <taxon>Bacteria</taxon>
        <taxon>Pseudomonadati</taxon>
        <taxon>Pseudomonadota</taxon>
        <taxon>Alphaproteobacteria</taxon>
        <taxon>Hyphomicrobiales</taxon>
        <taxon>Devosiaceae</taxon>
        <taxon>Pelagibacterium</taxon>
    </lineage>
</organism>
<dbReference type="Proteomes" id="UP001163882">
    <property type="component" value="Chromosome"/>
</dbReference>
<dbReference type="Pfam" id="PF13439">
    <property type="entry name" value="Glyco_transf_4"/>
    <property type="match status" value="1"/>
</dbReference>
<dbReference type="PANTHER" id="PTHR12526">
    <property type="entry name" value="GLYCOSYLTRANSFERASE"/>
    <property type="match status" value="1"/>
</dbReference>
<reference evidence="4" key="1">
    <citation type="submission" date="2022-10" db="EMBL/GenBank/DDBJ databases">
        <title>YIM 151497 complete genome.</title>
        <authorList>
            <person name="Chen X."/>
        </authorList>
    </citation>
    <scope>NUCLEOTIDE SEQUENCE</scope>
    <source>
        <strain evidence="4">YIM 151497</strain>
    </source>
</reference>
<evidence type="ECO:0000313" key="5">
    <source>
        <dbReference type="Proteomes" id="UP001163882"/>
    </source>
</evidence>
<dbReference type="InterPro" id="IPR028098">
    <property type="entry name" value="Glyco_trans_4-like_N"/>
</dbReference>
<evidence type="ECO:0000259" key="3">
    <source>
        <dbReference type="Pfam" id="PF13439"/>
    </source>
</evidence>
<accession>A0ABY6IN29</accession>
<gene>
    <name evidence="4" type="ORF">OF122_11700</name>
</gene>